<dbReference type="GO" id="GO:0016846">
    <property type="term" value="F:carbon-sulfur lyase activity"/>
    <property type="evidence" value="ECO:0007669"/>
    <property type="project" value="TreeGrafter"/>
</dbReference>
<dbReference type="Pfam" id="PF01053">
    <property type="entry name" value="Cys_Met_Meta_PP"/>
    <property type="match status" value="1"/>
</dbReference>
<evidence type="ECO:0000313" key="4">
    <source>
        <dbReference type="EMBL" id="KAK0490981.1"/>
    </source>
</evidence>
<dbReference type="EMBL" id="JAUEPR010000001">
    <property type="protein sequence ID" value="KAK0490981.1"/>
    <property type="molecule type" value="Genomic_DNA"/>
</dbReference>
<evidence type="ECO:0000256" key="2">
    <source>
        <dbReference type="ARBA" id="ARBA00022898"/>
    </source>
</evidence>
<protein>
    <submittedName>
        <fullName evidence="4">Cys/Met metabolism PLP-dependent enzyme-domain-containing protein</fullName>
    </submittedName>
</protein>
<dbReference type="AlphaFoldDB" id="A0AA39PV41"/>
<dbReference type="InterPro" id="IPR015422">
    <property type="entry name" value="PyrdxlP-dep_Trfase_small"/>
</dbReference>
<name>A0AA39PV41_9AGAR</name>
<evidence type="ECO:0000313" key="5">
    <source>
        <dbReference type="Proteomes" id="UP001175227"/>
    </source>
</evidence>
<sequence>MSPKLSGTVLCDGAVHSFGGTEVTPSISVSTTFKASYPEGDNVDVKNTKRHVIEYRLHDGHANAYASDLSDAYAALVFFKPKRIAINGGYFGCHATEEPDDLCWLETPLNPRGESRDIIHKAGGELLVDSTFAPSPLQYPFKWGAYWYVILHSATRYFGGHSDLLGGVLAVKTLDEWTTLQHDRTYLGNVLGSLEAWSLLRSLRTLHLRVPRQSDAATVRAKWLQSAAQRTPAGQTFDGVPGRLVTRVWHSSLQTTGEGGSQSKHQLEDGWNRTFAIQVLSGNSEQAIQLPQVLLSVATRSFGGIESLIECRTRADVKEDPRLIRISVGVEDVEDLKDGLRIGLQKVASIESKLQPPIVRLNYGRIFYGIFEQTILT</sequence>
<keyword evidence="2 3" id="KW-0663">Pyridoxal phosphate</keyword>
<dbReference type="GO" id="GO:0005737">
    <property type="term" value="C:cytoplasm"/>
    <property type="evidence" value="ECO:0007669"/>
    <property type="project" value="TreeGrafter"/>
</dbReference>
<dbReference type="SUPFAM" id="SSF53383">
    <property type="entry name" value="PLP-dependent transferases"/>
    <property type="match status" value="1"/>
</dbReference>
<comment type="caution">
    <text evidence="4">The sequence shown here is derived from an EMBL/GenBank/DDBJ whole genome shotgun (WGS) entry which is preliminary data.</text>
</comment>
<dbReference type="InterPro" id="IPR015421">
    <property type="entry name" value="PyrdxlP-dep_Trfase_major"/>
</dbReference>
<accession>A0AA39PV41</accession>
<dbReference type="Gene3D" id="3.40.640.10">
    <property type="entry name" value="Type I PLP-dependent aspartate aminotransferase-like (Major domain)"/>
    <property type="match status" value="1"/>
</dbReference>
<dbReference type="GO" id="GO:0019346">
    <property type="term" value="P:transsulfuration"/>
    <property type="evidence" value="ECO:0007669"/>
    <property type="project" value="InterPro"/>
</dbReference>
<evidence type="ECO:0000256" key="1">
    <source>
        <dbReference type="ARBA" id="ARBA00001933"/>
    </source>
</evidence>
<comment type="similarity">
    <text evidence="3">Belongs to the trans-sulfuration enzymes family.</text>
</comment>
<dbReference type="GO" id="GO:0030170">
    <property type="term" value="F:pyridoxal phosphate binding"/>
    <property type="evidence" value="ECO:0007669"/>
    <property type="project" value="InterPro"/>
</dbReference>
<dbReference type="Proteomes" id="UP001175227">
    <property type="component" value="Unassembled WGS sequence"/>
</dbReference>
<proteinExistence type="inferred from homology"/>
<organism evidence="4 5">
    <name type="scientific">Armillaria novae-zelandiae</name>
    <dbReference type="NCBI Taxonomy" id="153914"/>
    <lineage>
        <taxon>Eukaryota</taxon>
        <taxon>Fungi</taxon>
        <taxon>Dikarya</taxon>
        <taxon>Basidiomycota</taxon>
        <taxon>Agaricomycotina</taxon>
        <taxon>Agaricomycetes</taxon>
        <taxon>Agaricomycetidae</taxon>
        <taxon>Agaricales</taxon>
        <taxon>Marasmiineae</taxon>
        <taxon>Physalacriaceae</taxon>
        <taxon>Armillaria</taxon>
    </lineage>
</organism>
<keyword evidence="5" id="KW-1185">Reference proteome</keyword>
<evidence type="ECO:0000256" key="3">
    <source>
        <dbReference type="RuleBase" id="RU362118"/>
    </source>
</evidence>
<comment type="cofactor">
    <cofactor evidence="1 3">
        <name>pyridoxal 5'-phosphate</name>
        <dbReference type="ChEBI" id="CHEBI:597326"/>
    </cofactor>
</comment>
<gene>
    <name evidence="4" type="ORF">IW261DRAFT_1434975</name>
</gene>
<reference evidence="4" key="1">
    <citation type="submission" date="2023-06" db="EMBL/GenBank/DDBJ databases">
        <authorList>
            <consortium name="Lawrence Berkeley National Laboratory"/>
            <person name="Ahrendt S."/>
            <person name="Sahu N."/>
            <person name="Indic B."/>
            <person name="Wong-Bajracharya J."/>
            <person name="Merenyi Z."/>
            <person name="Ke H.-M."/>
            <person name="Monk M."/>
            <person name="Kocsube S."/>
            <person name="Drula E."/>
            <person name="Lipzen A."/>
            <person name="Balint B."/>
            <person name="Henrissat B."/>
            <person name="Andreopoulos B."/>
            <person name="Martin F.M."/>
            <person name="Harder C.B."/>
            <person name="Rigling D."/>
            <person name="Ford K.L."/>
            <person name="Foster G.D."/>
            <person name="Pangilinan J."/>
            <person name="Papanicolaou A."/>
            <person name="Barry K."/>
            <person name="LaButti K."/>
            <person name="Viragh M."/>
            <person name="Koriabine M."/>
            <person name="Yan M."/>
            <person name="Riley R."/>
            <person name="Champramary S."/>
            <person name="Plett K.L."/>
            <person name="Tsai I.J."/>
            <person name="Slot J."/>
            <person name="Sipos G."/>
            <person name="Plett J."/>
            <person name="Nagy L.G."/>
            <person name="Grigoriev I.V."/>
        </authorList>
    </citation>
    <scope>NUCLEOTIDE SEQUENCE</scope>
    <source>
        <strain evidence="4">ICMP 16352</strain>
    </source>
</reference>
<dbReference type="InterPro" id="IPR015424">
    <property type="entry name" value="PyrdxlP-dep_Trfase"/>
</dbReference>
<dbReference type="Gene3D" id="3.90.1150.10">
    <property type="entry name" value="Aspartate Aminotransferase, domain 1"/>
    <property type="match status" value="1"/>
</dbReference>
<dbReference type="PANTHER" id="PTHR11808:SF35">
    <property type="entry name" value="CYSTATHIONINE GAMMA-SYNTHASE (AFU_ORTHOLOGUE AFUA_7G01590)"/>
    <property type="match status" value="1"/>
</dbReference>
<dbReference type="PANTHER" id="PTHR11808">
    <property type="entry name" value="TRANS-SULFURATION ENZYME FAMILY MEMBER"/>
    <property type="match status" value="1"/>
</dbReference>
<dbReference type="InterPro" id="IPR000277">
    <property type="entry name" value="Cys/Met-Metab_PyrdxlP-dep_enz"/>
</dbReference>